<dbReference type="Gene3D" id="1.20.1280.50">
    <property type="match status" value="1"/>
</dbReference>
<accession>A0AAW0DLM6</accession>
<evidence type="ECO:0000313" key="1">
    <source>
        <dbReference type="EMBL" id="KAK7053656.1"/>
    </source>
</evidence>
<dbReference type="SUPFAM" id="SSF52047">
    <property type="entry name" value="RNI-like"/>
    <property type="match status" value="1"/>
</dbReference>
<protein>
    <submittedName>
        <fullName evidence="1">F-box domain-containing protein</fullName>
    </submittedName>
</protein>
<proteinExistence type="predicted"/>
<dbReference type="Proteomes" id="UP001362999">
    <property type="component" value="Unassembled WGS sequence"/>
</dbReference>
<dbReference type="EMBL" id="JAWWNJ010000006">
    <property type="protein sequence ID" value="KAK7053656.1"/>
    <property type="molecule type" value="Genomic_DNA"/>
</dbReference>
<keyword evidence="2" id="KW-1185">Reference proteome</keyword>
<organism evidence="1 2">
    <name type="scientific">Favolaschia claudopus</name>
    <dbReference type="NCBI Taxonomy" id="2862362"/>
    <lineage>
        <taxon>Eukaryota</taxon>
        <taxon>Fungi</taxon>
        <taxon>Dikarya</taxon>
        <taxon>Basidiomycota</taxon>
        <taxon>Agaricomycotina</taxon>
        <taxon>Agaricomycetes</taxon>
        <taxon>Agaricomycetidae</taxon>
        <taxon>Agaricales</taxon>
        <taxon>Marasmiineae</taxon>
        <taxon>Mycenaceae</taxon>
        <taxon>Favolaschia</taxon>
    </lineage>
</organism>
<name>A0AAW0DLM6_9AGAR</name>
<sequence length="408" mass="47171">MHSKNVADRTRLAEIDLQLTSQPEECAASVALQIERIFVKERLDAYKYPVATLPNEIVSEIFIHFLPPYPLCPPLVGPFSPTHLTHICRHWRDIALSTPKLWRAMNLYQRMTIISPDLPDVWAHRARTLPLSIRMIGHDTKTAKRLLAAVFRYKARWEYIHLEVRATSSRLPPVEGSMPLLRQLYLNSGPIRTSHLNFSSAPKLQTVIMDFNVAHDSKLILPFAQLRTLGLMWMDLSVARKFLAAAAANLVECELDISPELEGTRMDVISLPRVEHLRLNDVHENGEIGDCLQYFELQNLRCLDVAEVFMGNNPVDSLQKLIERSNGCPHLHTVCVRTRLMADYLFRQAFPKIEFLFDDNSDGDRDGPYCWKDIEDEIDYTSGDETWYDEFWHEMWVSDQERTKRIQS</sequence>
<gene>
    <name evidence="1" type="ORF">R3P38DRAFT_2601389</name>
</gene>
<evidence type="ECO:0000313" key="2">
    <source>
        <dbReference type="Proteomes" id="UP001362999"/>
    </source>
</evidence>
<comment type="caution">
    <text evidence="1">The sequence shown here is derived from an EMBL/GenBank/DDBJ whole genome shotgun (WGS) entry which is preliminary data.</text>
</comment>
<reference evidence="1 2" key="1">
    <citation type="journal article" date="2024" name="J Genomics">
        <title>Draft genome sequencing and assembly of Favolaschia claudopus CIRM-BRFM 2984 isolated from oak limbs.</title>
        <authorList>
            <person name="Navarro D."/>
            <person name="Drula E."/>
            <person name="Chaduli D."/>
            <person name="Cazenave R."/>
            <person name="Ahrendt S."/>
            <person name="Wang J."/>
            <person name="Lipzen A."/>
            <person name="Daum C."/>
            <person name="Barry K."/>
            <person name="Grigoriev I.V."/>
            <person name="Favel A."/>
            <person name="Rosso M.N."/>
            <person name="Martin F."/>
        </authorList>
    </citation>
    <scope>NUCLEOTIDE SEQUENCE [LARGE SCALE GENOMIC DNA]</scope>
    <source>
        <strain evidence="1 2">CIRM-BRFM 2984</strain>
    </source>
</reference>
<dbReference type="AlphaFoldDB" id="A0AAW0DLM6"/>